<keyword evidence="2" id="KW-1185">Reference proteome</keyword>
<dbReference type="Proteomes" id="UP001165064">
    <property type="component" value="Unassembled WGS sequence"/>
</dbReference>
<comment type="caution">
    <text evidence="1">The sequence shown here is derived from an EMBL/GenBank/DDBJ whole genome shotgun (WGS) entry which is preliminary data.</text>
</comment>
<dbReference type="EMBL" id="BSXS01015504">
    <property type="protein sequence ID" value="GMF06806.1"/>
    <property type="molecule type" value="Genomic_DNA"/>
</dbReference>
<protein>
    <submittedName>
        <fullName evidence="1">Unnamed protein product</fullName>
    </submittedName>
</protein>
<organism evidence="1 2">
    <name type="scientific">Ambrosiozyma monospora</name>
    <name type="common">Yeast</name>
    <name type="synonym">Endomycopsis monosporus</name>
    <dbReference type="NCBI Taxonomy" id="43982"/>
    <lineage>
        <taxon>Eukaryota</taxon>
        <taxon>Fungi</taxon>
        <taxon>Dikarya</taxon>
        <taxon>Ascomycota</taxon>
        <taxon>Saccharomycotina</taxon>
        <taxon>Pichiomycetes</taxon>
        <taxon>Pichiales</taxon>
        <taxon>Pichiaceae</taxon>
        <taxon>Ambrosiozyma</taxon>
    </lineage>
</organism>
<proteinExistence type="predicted"/>
<accession>A0ACB5UC17</accession>
<gene>
    <name evidence="1" type="ORF">Amon02_001279000</name>
</gene>
<evidence type="ECO:0000313" key="1">
    <source>
        <dbReference type="EMBL" id="GMF06806.1"/>
    </source>
</evidence>
<reference evidence="1" key="1">
    <citation type="submission" date="2023-04" db="EMBL/GenBank/DDBJ databases">
        <title>Ambrosiozyma monospora NBRC 10751.</title>
        <authorList>
            <person name="Ichikawa N."/>
            <person name="Sato H."/>
            <person name="Tonouchi N."/>
        </authorList>
    </citation>
    <scope>NUCLEOTIDE SEQUENCE</scope>
    <source>
        <strain evidence="1">NBRC 10751</strain>
    </source>
</reference>
<sequence>MGNGNFHKCSSPSSVASSTKSSSPSLFSSITSLSSPQSSFASFEFNDSAAATSHATQPKFLPPELNMKPPELAKYAYKFQLVNNEIKMRASFMNLQTLKGDQKFISNGGVSCGFKLQNSKPKLPSIKPASEDGVLSTGSPSDDGIDDNDFLE</sequence>
<evidence type="ECO:0000313" key="2">
    <source>
        <dbReference type="Proteomes" id="UP001165064"/>
    </source>
</evidence>
<name>A0ACB5UC17_AMBMO</name>